<dbReference type="GO" id="GO:0016787">
    <property type="term" value="F:hydrolase activity"/>
    <property type="evidence" value="ECO:0007669"/>
    <property type="project" value="UniProtKB-KW"/>
</dbReference>
<dbReference type="InterPro" id="IPR002018">
    <property type="entry name" value="CarbesteraseB"/>
</dbReference>
<evidence type="ECO:0000256" key="2">
    <source>
        <dbReference type="ARBA" id="ARBA00022801"/>
    </source>
</evidence>
<feature type="signal peptide" evidence="3">
    <location>
        <begin position="1"/>
        <end position="19"/>
    </location>
</feature>
<keyword evidence="3" id="KW-0732">Signal</keyword>
<proteinExistence type="inferred from homology"/>
<dbReference type="PROSITE" id="PS00122">
    <property type="entry name" value="CARBOXYLESTERASE_B_1"/>
    <property type="match status" value="1"/>
</dbReference>
<dbReference type="AlphaFoldDB" id="A0AAW0BRG3"/>
<evidence type="ECO:0000256" key="3">
    <source>
        <dbReference type="RuleBase" id="RU361235"/>
    </source>
</evidence>
<evidence type="ECO:0000313" key="6">
    <source>
        <dbReference type="Proteomes" id="UP001383192"/>
    </source>
</evidence>
<evidence type="ECO:0000259" key="4">
    <source>
        <dbReference type="Pfam" id="PF00135"/>
    </source>
</evidence>
<keyword evidence="2 3" id="KW-0378">Hydrolase</keyword>
<feature type="domain" description="Carboxylesterase type B" evidence="4">
    <location>
        <begin position="24"/>
        <end position="520"/>
    </location>
</feature>
<protein>
    <recommendedName>
        <fullName evidence="3">Carboxylic ester hydrolase</fullName>
        <ecNumber evidence="3">3.1.1.-</ecNumber>
    </recommendedName>
</protein>
<dbReference type="SUPFAM" id="SSF53474">
    <property type="entry name" value="alpha/beta-Hydrolases"/>
    <property type="match status" value="1"/>
</dbReference>
<organism evidence="5 6">
    <name type="scientific">Paramarasmius palmivorus</name>
    <dbReference type="NCBI Taxonomy" id="297713"/>
    <lineage>
        <taxon>Eukaryota</taxon>
        <taxon>Fungi</taxon>
        <taxon>Dikarya</taxon>
        <taxon>Basidiomycota</taxon>
        <taxon>Agaricomycotina</taxon>
        <taxon>Agaricomycetes</taxon>
        <taxon>Agaricomycetidae</taxon>
        <taxon>Agaricales</taxon>
        <taxon>Marasmiineae</taxon>
        <taxon>Marasmiaceae</taxon>
        <taxon>Paramarasmius</taxon>
    </lineage>
</organism>
<dbReference type="EC" id="3.1.1.-" evidence="3"/>
<accession>A0AAW0BRG3</accession>
<dbReference type="InterPro" id="IPR029058">
    <property type="entry name" value="AB_hydrolase_fold"/>
</dbReference>
<comment type="similarity">
    <text evidence="1 3">Belongs to the type-B carboxylesterase/lipase family.</text>
</comment>
<dbReference type="InterPro" id="IPR050309">
    <property type="entry name" value="Type-B_Carboxylest/Lipase"/>
</dbReference>
<dbReference type="Proteomes" id="UP001383192">
    <property type="component" value="Unassembled WGS sequence"/>
</dbReference>
<sequence length="546" mass="59276">MHLGLRFGLGLLTLRAVYAAPFAAPTVQLDSATVTGSSSSGVDSFLGIPFAQPPIGDRRYRLPEPISPYQTSFSATSEGPICPQKASEVPVLQGLPAEIVNLLVNLLGDVLGPDNESEDCLTINVYKPSGITPDSKLPVLVWIFGGGFESGPSALYDGNKIVERSIALGQPVIYVGMNYRLNGFGFLASQEIKGAGVGNLGLQDQREAFRWIQKYIGAFGGDPTKVTIWGESAGAISVALHMLANDGNTEGLFRAAFMQSGAPIPVGGVENGQKYYDQIVSSTGCSGSPDTLQCLREVPYTQLKAAIDETPGIFSYQSLNLPWLPRADGTFLSDNPQKLVQEGKVANIPMISGNCDDEGTAFSLSSLNITTNAQVREYIKTNFITTITDPELDQLLQAYPQTLSEGSPYNTAFLNAITPQFKRIASFQGDAVFQAPRRFFLQQRSGKQPIWTFLSKRLKITPFLGSLHGSDLLNTYGPGDMTDYLVRFTATLNPNGNTGINWPEYTKEQPTMLQFQDGFVPLTLTQDTYRQQPMEVITQISLAHPV</sequence>
<name>A0AAW0BRG3_9AGAR</name>
<gene>
    <name evidence="5" type="ORF">VNI00_014435</name>
</gene>
<dbReference type="PROSITE" id="PS00941">
    <property type="entry name" value="CARBOXYLESTERASE_B_2"/>
    <property type="match status" value="1"/>
</dbReference>
<dbReference type="EMBL" id="JAYKXP010000081">
    <property type="protein sequence ID" value="KAK7029558.1"/>
    <property type="molecule type" value="Genomic_DNA"/>
</dbReference>
<keyword evidence="6" id="KW-1185">Reference proteome</keyword>
<comment type="caution">
    <text evidence="5">The sequence shown here is derived from an EMBL/GenBank/DDBJ whole genome shotgun (WGS) entry which is preliminary data.</text>
</comment>
<dbReference type="Pfam" id="PF00135">
    <property type="entry name" value="COesterase"/>
    <property type="match status" value="1"/>
</dbReference>
<feature type="chain" id="PRO_5043106604" description="Carboxylic ester hydrolase" evidence="3">
    <location>
        <begin position="20"/>
        <end position="546"/>
    </location>
</feature>
<dbReference type="InterPro" id="IPR019826">
    <property type="entry name" value="Carboxylesterase_B_AS"/>
</dbReference>
<dbReference type="InterPro" id="IPR019819">
    <property type="entry name" value="Carboxylesterase_B_CS"/>
</dbReference>
<evidence type="ECO:0000313" key="5">
    <source>
        <dbReference type="EMBL" id="KAK7029558.1"/>
    </source>
</evidence>
<evidence type="ECO:0000256" key="1">
    <source>
        <dbReference type="ARBA" id="ARBA00005964"/>
    </source>
</evidence>
<dbReference type="Gene3D" id="3.40.50.1820">
    <property type="entry name" value="alpha/beta hydrolase"/>
    <property type="match status" value="1"/>
</dbReference>
<dbReference type="PANTHER" id="PTHR11559">
    <property type="entry name" value="CARBOXYLESTERASE"/>
    <property type="match status" value="1"/>
</dbReference>
<reference evidence="5 6" key="1">
    <citation type="submission" date="2024-01" db="EMBL/GenBank/DDBJ databases">
        <title>A draft genome for a cacao thread blight-causing isolate of Paramarasmius palmivorus.</title>
        <authorList>
            <person name="Baruah I.K."/>
            <person name="Bukari Y."/>
            <person name="Amoako-Attah I."/>
            <person name="Meinhardt L.W."/>
            <person name="Bailey B.A."/>
            <person name="Cohen S.P."/>
        </authorList>
    </citation>
    <scope>NUCLEOTIDE SEQUENCE [LARGE SCALE GENOMIC DNA]</scope>
    <source>
        <strain evidence="5 6">GH-12</strain>
    </source>
</reference>